<dbReference type="EMBL" id="JADGJW010000069">
    <property type="protein sequence ID" value="KAJ3225164.1"/>
    <property type="molecule type" value="Genomic_DNA"/>
</dbReference>
<gene>
    <name evidence="1" type="ORF">HK099_007247</name>
</gene>
<proteinExistence type="predicted"/>
<dbReference type="Proteomes" id="UP001211065">
    <property type="component" value="Unassembled WGS sequence"/>
</dbReference>
<sequence>MAFLTNPGNPPIKYEEEVLNSDTFPDSESNIVVIEFKKTERTPSSGMTTIETFEKEKIEELVLRGKIRKEDAIFPYSSIDEKLEKEGYFNNSKEYVYYWPPQEYLNYKLEQNFGIKSERSFKQDINEKKFNLENRKKRNYNRNGNEGLDVLENTLEERNNELEHSLGNTGSPLVTNDVIGFEYDSEEDNEVLGLLKKRILQK</sequence>
<name>A0AAD5Y296_9FUNG</name>
<comment type="caution">
    <text evidence="1">The sequence shown here is derived from an EMBL/GenBank/DDBJ whole genome shotgun (WGS) entry which is preliminary data.</text>
</comment>
<accession>A0AAD5Y296</accession>
<evidence type="ECO:0000313" key="2">
    <source>
        <dbReference type="Proteomes" id="UP001211065"/>
    </source>
</evidence>
<protein>
    <submittedName>
        <fullName evidence="1">Uncharacterized protein</fullName>
    </submittedName>
</protein>
<organism evidence="1 2">
    <name type="scientific">Clydaea vesicula</name>
    <dbReference type="NCBI Taxonomy" id="447962"/>
    <lineage>
        <taxon>Eukaryota</taxon>
        <taxon>Fungi</taxon>
        <taxon>Fungi incertae sedis</taxon>
        <taxon>Chytridiomycota</taxon>
        <taxon>Chytridiomycota incertae sedis</taxon>
        <taxon>Chytridiomycetes</taxon>
        <taxon>Lobulomycetales</taxon>
        <taxon>Lobulomycetaceae</taxon>
        <taxon>Clydaea</taxon>
    </lineage>
</organism>
<dbReference type="AlphaFoldDB" id="A0AAD5Y296"/>
<keyword evidence="2" id="KW-1185">Reference proteome</keyword>
<evidence type="ECO:0000313" key="1">
    <source>
        <dbReference type="EMBL" id="KAJ3225164.1"/>
    </source>
</evidence>
<reference evidence="1" key="1">
    <citation type="submission" date="2020-05" db="EMBL/GenBank/DDBJ databases">
        <title>Phylogenomic resolution of chytrid fungi.</title>
        <authorList>
            <person name="Stajich J.E."/>
            <person name="Amses K."/>
            <person name="Simmons R."/>
            <person name="Seto K."/>
            <person name="Myers J."/>
            <person name="Bonds A."/>
            <person name="Quandt C.A."/>
            <person name="Barry K."/>
            <person name="Liu P."/>
            <person name="Grigoriev I."/>
            <person name="Longcore J.E."/>
            <person name="James T.Y."/>
        </authorList>
    </citation>
    <scope>NUCLEOTIDE SEQUENCE</scope>
    <source>
        <strain evidence="1">JEL0476</strain>
    </source>
</reference>